<evidence type="ECO:0000256" key="2">
    <source>
        <dbReference type="ARBA" id="ARBA00023295"/>
    </source>
</evidence>
<dbReference type="SUPFAM" id="SSF48208">
    <property type="entry name" value="Six-hairpin glycosidases"/>
    <property type="match status" value="1"/>
</dbReference>
<proteinExistence type="predicted"/>
<protein>
    <submittedName>
        <fullName evidence="3">Trehalase family glycosidase</fullName>
    </submittedName>
</protein>
<comment type="caution">
    <text evidence="3">The sequence shown here is derived from an EMBL/GenBank/DDBJ whole genome shotgun (WGS) entry which is preliminary data.</text>
</comment>
<dbReference type="EMBL" id="JBHRTD010000010">
    <property type="protein sequence ID" value="MFC3138171.1"/>
    <property type="molecule type" value="Genomic_DNA"/>
</dbReference>
<gene>
    <name evidence="3" type="ORF">ACFOE0_08225</name>
</gene>
<evidence type="ECO:0000313" key="3">
    <source>
        <dbReference type="EMBL" id="MFC3138171.1"/>
    </source>
</evidence>
<dbReference type="InterPro" id="IPR001661">
    <property type="entry name" value="Glyco_hydro_37"/>
</dbReference>
<evidence type="ECO:0000313" key="4">
    <source>
        <dbReference type="Proteomes" id="UP001595621"/>
    </source>
</evidence>
<dbReference type="PROSITE" id="PS00927">
    <property type="entry name" value="TREHALASE_1"/>
    <property type="match status" value="1"/>
</dbReference>
<organism evidence="3 4">
    <name type="scientific">Shewanella submarina</name>
    <dbReference type="NCBI Taxonomy" id="2016376"/>
    <lineage>
        <taxon>Bacteria</taxon>
        <taxon>Pseudomonadati</taxon>
        <taxon>Pseudomonadota</taxon>
        <taxon>Gammaproteobacteria</taxon>
        <taxon>Alteromonadales</taxon>
        <taxon>Shewanellaceae</taxon>
        <taxon>Shewanella</taxon>
    </lineage>
</organism>
<evidence type="ECO:0000256" key="1">
    <source>
        <dbReference type="ARBA" id="ARBA00022801"/>
    </source>
</evidence>
<dbReference type="Gene3D" id="1.50.10.10">
    <property type="match status" value="1"/>
</dbReference>
<keyword evidence="2 3" id="KW-0326">Glycosidase</keyword>
<dbReference type="Proteomes" id="UP001595621">
    <property type="component" value="Unassembled WGS sequence"/>
</dbReference>
<dbReference type="PRINTS" id="PR00744">
    <property type="entry name" value="GLHYDRLASE37"/>
</dbReference>
<dbReference type="PANTHER" id="PTHR23403:SF1">
    <property type="entry name" value="TREHALASE"/>
    <property type="match status" value="1"/>
</dbReference>
<dbReference type="RefSeq" id="WP_248937696.1">
    <property type="nucleotide sequence ID" value="NZ_JAKILF010000012.1"/>
</dbReference>
<keyword evidence="4" id="KW-1185">Reference proteome</keyword>
<dbReference type="Pfam" id="PF01204">
    <property type="entry name" value="Trehalase"/>
    <property type="match status" value="1"/>
</dbReference>
<dbReference type="PANTHER" id="PTHR23403">
    <property type="entry name" value="TREHALASE"/>
    <property type="match status" value="1"/>
</dbReference>
<sequence>MPIINHLFIAVQQAGLFEDCKTFADAIPKNSWDAAERAFLAEKPEQSRDSLTRFVHQHFVFADSPELQALPDCHSVTEYIRALWPRLERKASKGNLGSLLSLPHDYIVPGGRFNEIYYWDCYFTALGLKDAGCFQQIEDMLDNFLHLIATHGHVPNGNRSYYLGRSQPPIMALMIELLWERRSKEPDWLAACYSGLRTEYDFWMAGEGVVSEQLTDFRRVVRMPCGAIMNRYWDDRSGPRPESYREDIELACRIPEERRDSFYLDIRAACESGWDFSSRWLDDAGDLASIATTTRVPVDLNTFLYLTEMMLLRLGEALNAPEQTEYRVRAQQRKANILKYCWSAEQAWFMDLDIRDWQHTAAVSLAGVLPMFANIVPEDKACGMAANLQNRFLKVGGLVTTLHTTGQQWDSPNGWAPLQWLAVKGLQNYQHHSLAGLIMRRWLDMVETDFNLHACLLEKYNVCEPGQLAGGGEYRVQQGFGWTNGITAQFYRLLNEA</sequence>
<reference evidence="4" key="1">
    <citation type="journal article" date="2019" name="Int. J. Syst. Evol. Microbiol.">
        <title>The Global Catalogue of Microorganisms (GCM) 10K type strain sequencing project: providing services to taxonomists for standard genome sequencing and annotation.</title>
        <authorList>
            <consortium name="The Broad Institute Genomics Platform"/>
            <consortium name="The Broad Institute Genome Sequencing Center for Infectious Disease"/>
            <person name="Wu L."/>
            <person name="Ma J."/>
        </authorList>
    </citation>
    <scope>NUCLEOTIDE SEQUENCE [LARGE SCALE GENOMIC DNA]</scope>
    <source>
        <strain evidence="4">KCTC 52277</strain>
    </source>
</reference>
<dbReference type="PROSITE" id="PS00928">
    <property type="entry name" value="TREHALASE_2"/>
    <property type="match status" value="1"/>
</dbReference>
<name>A0ABV7GD32_9GAMM</name>
<accession>A0ABV7GD32</accession>
<dbReference type="GO" id="GO:0016798">
    <property type="term" value="F:hydrolase activity, acting on glycosyl bonds"/>
    <property type="evidence" value="ECO:0007669"/>
    <property type="project" value="UniProtKB-KW"/>
</dbReference>
<dbReference type="InterPro" id="IPR018232">
    <property type="entry name" value="Glyco_hydro_37_CS"/>
</dbReference>
<dbReference type="InterPro" id="IPR008928">
    <property type="entry name" value="6-hairpin_glycosidase_sf"/>
</dbReference>
<keyword evidence="1" id="KW-0378">Hydrolase</keyword>
<dbReference type="InterPro" id="IPR012341">
    <property type="entry name" value="6hp_glycosidase-like_sf"/>
</dbReference>